<keyword evidence="1" id="KW-1133">Transmembrane helix</keyword>
<proteinExistence type="predicted"/>
<evidence type="ECO:0000313" key="2">
    <source>
        <dbReference type="EMBL" id="GAH63711.1"/>
    </source>
</evidence>
<gene>
    <name evidence="2" type="ORF">S03H2_50222</name>
</gene>
<keyword evidence="1" id="KW-0812">Transmembrane</keyword>
<organism evidence="2">
    <name type="scientific">marine sediment metagenome</name>
    <dbReference type="NCBI Taxonomy" id="412755"/>
    <lineage>
        <taxon>unclassified sequences</taxon>
        <taxon>metagenomes</taxon>
        <taxon>ecological metagenomes</taxon>
    </lineage>
</organism>
<dbReference type="AlphaFoldDB" id="X1H0M3"/>
<feature type="non-terminal residue" evidence="2">
    <location>
        <position position="31"/>
    </location>
</feature>
<feature type="transmembrane region" description="Helical" evidence="1">
    <location>
        <begin position="12"/>
        <end position="30"/>
    </location>
</feature>
<protein>
    <submittedName>
        <fullName evidence="2">Uncharacterized protein</fullName>
    </submittedName>
</protein>
<dbReference type="EMBL" id="BARU01031784">
    <property type="protein sequence ID" value="GAH63711.1"/>
    <property type="molecule type" value="Genomic_DNA"/>
</dbReference>
<name>X1H0M3_9ZZZZ</name>
<evidence type="ECO:0000256" key="1">
    <source>
        <dbReference type="SAM" id="Phobius"/>
    </source>
</evidence>
<accession>X1H0M3</accession>
<sequence>MNTNVIRRLVQVFLILFIQGVILFAAAGTLF</sequence>
<keyword evidence="1" id="KW-0472">Membrane</keyword>
<comment type="caution">
    <text evidence="2">The sequence shown here is derived from an EMBL/GenBank/DDBJ whole genome shotgun (WGS) entry which is preliminary data.</text>
</comment>
<reference evidence="2" key="1">
    <citation type="journal article" date="2014" name="Front. Microbiol.">
        <title>High frequency of phylogenetically diverse reductive dehalogenase-homologous genes in deep subseafloor sedimentary metagenomes.</title>
        <authorList>
            <person name="Kawai M."/>
            <person name="Futagami T."/>
            <person name="Toyoda A."/>
            <person name="Takaki Y."/>
            <person name="Nishi S."/>
            <person name="Hori S."/>
            <person name="Arai W."/>
            <person name="Tsubouchi T."/>
            <person name="Morono Y."/>
            <person name="Uchiyama I."/>
            <person name="Ito T."/>
            <person name="Fujiyama A."/>
            <person name="Inagaki F."/>
            <person name="Takami H."/>
        </authorList>
    </citation>
    <scope>NUCLEOTIDE SEQUENCE</scope>
    <source>
        <strain evidence="2">Expedition CK06-06</strain>
    </source>
</reference>